<dbReference type="EnsemblMetazoa" id="CLYHEMT001686.1">
    <property type="protein sequence ID" value="CLYHEMP001686.1"/>
    <property type="gene ID" value="CLYHEMG001686"/>
</dbReference>
<dbReference type="InterPro" id="IPR019954">
    <property type="entry name" value="Ubiquitin_CS"/>
</dbReference>
<dbReference type="PRINTS" id="PR00348">
    <property type="entry name" value="UBIQUITIN"/>
</dbReference>
<evidence type="ECO:0000313" key="3">
    <source>
        <dbReference type="Proteomes" id="UP000594262"/>
    </source>
</evidence>
<dbReference type="InterPro" id="IPR000626">
    <property type="entry name" value="Ubiquitin-like_dom"/>
</dbReference>
<proteinExistence type="predicted"/>
<dbReference type="SMART" id="SM00213">
    <property type="entry name" value="UBQ"/>
    <property type="match status" value="1"/>
</dbReference>
<protein>
    <recommendedName>
        <fullName evidence="1">Ubiquitin-like domain-containing protein</fullName>
    </recommendedName>
</protein>
<dbReference type="InterPro" id="IPR050158">
    <property type="entry name" value="Ubiquitin_ubiquitin-like"/>
</dbReference>
<dbReference type="Pfam" id="PF00240">
    <property type="entry name" value="ubiquitin"/>
    <property type="match status" value="1"/>
</dbReference>
<dbReference type="AlphaFoldDB" id="A0A7M5UJ78"/>
<evidence type="ECO:0000313" key="2">
    <source>
        <dbReference type="EnsemblMetazoa" id="CLYHEMP001686.1"/>
    </source>
</evidence>
<keyword evidence="3" id="KW-1185">Reference proteome</keyword>
<dbReference type="PROSITE" id="PS00299">
    <property type="entry name" value="UBIQUITIN_1"/>
    <property type="match status" value="1"/>
</dbReference>
<feature type="domain" description="Ubiquitin-like" evidence="1">
    <location>
        <begin position="1"/>
        <end position="77"/>
    </location>
</feature>
<reference evidence="2" key="1">
    <citation type="submission" date="2021-01" db="UniProtKB">
        <authorList>
            <consortium name="EnsemblMetazoa"/>
        </authorList>
    </citation>
    <scope>IDENTIFICATION</scope>
</reference>
<dbReference type="SUPFAM" id="SSF54236">
    <property type="entry name" value="Ubiquitin-like"/>
    <property type="match status" value="1"/>
</dbReference>
<dbReference type="Proteomes" id="UP000594262">
    <property type="component" value="Unplaced"/>
</dbReference>
<accession>A0A7M5UJ78</accession>
<dbReference type="PANTHER" id="PTHR10666">
    <property type="entry name" value="UBIQUITIN"/>
    <property type="match status" value="1"/>
</dbReference>
<dbReference type="InterPro" id="IPR029071">
    <property type="entry name" value="Ubiquitin-like_domsf"/>
</dbReference>
<dbReference type="RefSeq" id="XP_066914323.1">
    <property type="nucleotide sequence ID" value="XM_067058222.1"/>
</dbReference>
<dbReference type="Gene3D" id="3.10.20.90">
    <property type="entry name" value="Phosphatidylinositol 3-kinase Catalytic Subunit, Chain A, domain 1"/>
    <property type="match status" value="1"/>
</dbReference>
<name>A0A7M5UJ78_9CNID</name>
<organism evidence="2 3">
    <name type="scientific">Clytia hemisphaerica</name>
    <dbReference type="NCBI Taxonomy" id="252671"/>
    <lineage>
        <taxon>Eukaryota</taxon>
        <taxon>Metazoa</taxon>
        <taxon>Cnidaria</taxon>
        <taxon>Hydrozoa</taxon>
        <taxon>Hydroidolina</taxon>
        <taxon>Leptothecata</taxon>
        <taxon>Obeliida</taxon>
        <taxon>Clytiidae</taxon>
        <taxon>Clytia</taxon>
    </lineage>
</organism>
<evidence type="ECO:0000259" key="1">
    <source>
        <dbReference type="PROSITE" id="PS50053"/>
    </source>
</evidence>
<dbReference type="InterPro" id="IPR019956">
    <property type="entry name" value="Ubiquitin_dom"/>
</dbReference>
<dbReference type="PROSITE" id="PS50053">
    <property type="entry name" value="UBIQUITIN_2"/>
    <property type="match status" value="1"/>
</dbReference>
<sequence length="403" mass="45484">MKIFIKTLTGKTIILEGLNFHNTVDDLKLKVQDKEGIPPDQQRLIFSGQQLKDEHPLGFYMLKNNDVLHLVLRLRGMISNFAAYNSSEPLISFLLTGDIRGSEVPLDLLESKRLQCRGSKQSEVLLHHTGDYLLNNIQRQKLMGVADFVHSLQKVQGKSQSILEDIKIIFFPGIINRILKSNTIEQKLTSYHPLAIPLKLVIRRTAPTLGCLPWHVDGGYSCAVVQYTLNSDKSYVGGRLCFYAKDTGLFTPQRPPGTVTIHQKELHAVSKLLSGVRYVLFAIEPRNDLGGSTENIFNFDGEWFERMNSMVSVVSTNQNDNLSEDIQNGSQDIGIGNESNGFEDTEHIETEIVQEDLLPQDDDDDNIFLQCHLPENTKNTLTYESADGDEEKLSNHTAKRMRK</sequence>
<dbReference type="GeneID" id="136801586"/>
<dbReference type="OrthoDB" id="1885901at2759"/>